<evidence type="ECO:0000313" key="5">
    <source>
        <dbReference type="EMBL" id="SDN11531.1"/>
    </source>
</evidence>
<dbReference type="InterPro" id="IPR027383">
    <property type="entry name" value="Znf_put"/>
</dbReference>
<name>A0A1G9YSR0_ALLAB</name>
<keyword evidence="5" id="KW-0863">Zinc-finger</keyword>
<gene>
    <name evidence="5" type="ORF">SAMN04489726_4992</name>
</gene>
<reference evidence="5 6" key="1">
    <citation type="submission" date="2016-10" db="EMBL/GenBank/DDBJ databases">
        <authorList>
            <person name="de Groot N.N."/>
        </authorList>
    </citation>
    <scope>NUCLEOTIDE SEQUENCE [LARGE SCALE GENOMIC DNA]</scope>
    <source>
        <strain evidence="5 6">DSM 44149</strain>
    </source>
</reference>
<keyword evidence="3" id="KW-0812">Transmembrane</keyword>
<keyword evidence="3" id="KW-0472">Membrane</keyword>
<feature type="transmembrane region" description="Helical" evidence="3">
    <location>
        <begin position="67"/>
        <end position="86"/>
    </location>
</feature>
<evidence type="ECO:0000313" key="6">
    <source>
        <dbReference type="Proteomes" id="UP000183376"/>
    </source>
</evidence>
<keyword evidence="6" id="KW-1185">Reference proteome</keyword>
<keyword evidence="2" id="KW-0804">Transcription</keyword>
<keyword evidence="5" id="KW-0862">Zinc</keyword>
<dbReference type="Gene3D" id="1.10.10.1320">
    <property type="entry name" value="Anti-sigma factor, zinc-finger domain"/>
    <property type="match status" value="1"/>
</dbReference>
<keyword evidence="1" id="KW-0805">Transcription regulation</keyword>
<dbReference type="Pfam" id="PF13490">
    <property type="entry name" value="zf-HC2"/>
    <property type="match status" value="1"/>
</dbReference>
<evidence type="ECO:0000256" key="2">
    <source>
        <dbReference type="ARBA" id="ARBA00023163"/>
    </source>
</evidence>
<dbReference type="RefSeq" id="WP_030427545.1">
    <property type="nucleotide sequence ID" value="NZ_JOEF01000002.1"/>
</dbReference>
<dbReference type="GO" id="GO:0008270">
    <property type="term" value="F:zinc ion binding"/>
    <property type="evidence" value="ECO:0007669"/>
    <property type="project" value="UniProtKB-KW"/>
</dbReference>
<dbReference type="OrthoDB" id="5185837at2"/>
<dbReference type="eggNOG" id="ENOG502ZMZS">
    <property type="taxonomic scope" value="Bacteria"/>
</dbReference>
<dbReference type="Proteomes" id="UP000183376">
    <property type="component" value="Chromosome I"/>
</dbReference>
<keyword evidence="5" id="KW-0479">Metal-binding</keyword>
<dbReference type="EMBL" id="LT629701">
    <property type="protein sequence ID" value="SDN11531.1"/>
    <property type="molecule type" value="Genomic_DNA"/>
</dbReference>
<feature type="domain" description="Putative zinc-finger" evidence="4">
    <location>
        <begin position="6"/>
        <end position="37"/>
    </location>
</feature>
<evidence type="ECO:0000256" key="3">
    <source>
        <dbReference type="SAM" id="Phobius"/>
    </source>
</evidence>
<dbReference type="InterPro" id="IPR041916">
    <property type="entry name" value="Anti_sigma_zinc_sf"/>
</dbReference>
<evidence type="ECO:0000259" key="4">
    <source>
        <dbReference type="Pfam" id="PF13490"/>
    </source>
</evidence>
<dbReference type="AlphaFoldDB" id="A0A1G9YSR0"/>
<evidence type="ECO:0000256" key="1">
    <source>
        <dbReference type="ARBA" id="ARBA00023015"/>
    </source>
</evidence>
<organism evidence="5 6">
    <name type="scientific">Allokutzneria albata</name>
    <name type="common">Kibdelosporangium albatum</name>
    <dbReference type="NCBI Taxonomy" id="211114"/>
    <lineage>
        <taxon>Bacteria</taxon>
        <taxon>Bacillati</taxon>
        <taxon>Actinomycetota</taxon>
        <taxon>Actinomycetes</taxon>
        <taxon>Pseudonocardiales</taxon>
        <taxon>Pseudonocardiaceae</taxon>
        <taxon>Allokutzneria</taxon>
    </lineage>
</organism>
<keyword evidence="3" id="KW-1133">Transmembrane helix</keyword>
<dbReference type="STRING" id="211114.SAMN04489726_4992"/>
<sequence length="204" mass="21235">MGTDPAHEDVAAYALGALDDKANDAFERHLIRCAACQGEVADIVEVAAVLRRAGRLGLFETTKPRRVLSVLGGMAAGVVLLVIATLTGREPQLETGVPAVALGPDPSVQPLTGAALRSQPTLRVTTRGVGWGTEVDVEVEMTGTTGRCELLAYPRSEDPRVVLSWIAGSGQKPVRLKGSVALRPDEIAGFGVRASDGTLVATTG</sequence>
<accession>A0A1G9YSR0</accession>
<proteinExistence type="predicted"/>
<protein>
    <submittedName>
        <fullName evidence="5">Putative zinc-finger</fullName>
    </submittedName>
</protein>